<dbReference type="GO" id="GO:0071944">
    <property type="term" value="C:cell periphery"/>
    <property type="evidence" value="ECO:0007669"/>
    <property type="project" value="UniProtKB-ARBA"/>
</dbReference>
<organism evidence="9 10">
    <name type="scientific">Chlorella ohadii</name>
    <dbReference type="NCBI Taxonomy" id="2649997"/>
    <lineage>
        <taxon>Eukaryota</taxon>
        <taxon>Viridiplantae</taxon>
        <taxon>Chlorophyta</taxon>
        <taxon>core chlorophytes</taxon>
        <taxon>Trebouxiophyceae</taxon>
        <taxon>Chlorellales</taxon>
        <taxon>Chlorellaceae</taxon>
        <taxon>Chlorella clade</taxon>
        <taxon>Chlorella</taxon>
    </lineage>
</organism>
<keyword evidence="5 7" id="KW-0472">Membrane</keyword>
<feature type="transmembrane region" description="Helical" evidence="7">
    <location>
        <begin position="160"/>
        <end position="184"/>
    </location>
</feature>
<name>A0AAD5DGT6_9CHLO</name>
<dbReference type="InterPro" id="IPR013525">
    <property type="entry name" value="ABC2_TM"/>
</dbReference>
<feature type="transmembrane region" description="Helical" evidence="7">
    <location>
        <begin position="270"/>
        <end position="289"/>
    </location>
</feature>
<keyword evidence="10" id="KW-1185">Reference proteome</keyword>
<feature type="transmembrane region" description="Helical" evidence="7">
    <location>
        <begin position="301"/>
        <end position="321"/>
    </location>
</feature>
<accession>A0AAD5DGT6</accession>
<dbReference type="EMBL" id="JADXDR010000143">
    <property type="protein sequence ID" value="KAI7837782.1"/>
    <property type="molecule type" value="Genomic_DNA"/>
</dbReference>
<dbReference type="Proteomes" id="UP001205105">
    <property type="component" value="Unassembled WGS sequence"/>
</dbReference>
<evidence type="ECO:0000256" key="4">
    <source>
        <dbReference type="ARBA" id="ARBA00022989"/>
    </source>
</evidence>
<protein>
    <recommendedName>
        <fullName evidence="8">ABC-2 type transporter transmembrane domain-containing protein</fullName>
    </recommendedName>
</protein>
<proteinExistence type="predicted"/>
<evidence type="ECO:0000259" key="8">
    <source>
        <dbReference type="Pfam" id="PF01061"/>
    </source>
</evidence>
<dbReference type="AlphaFoldDB" id="A0AAD5DGT6"/>
<reference evidence="9" key="1">
    <citation type="submission" date="2020-11" db="EMBL/GenBank/DDBJ databases">
        <title>Chlorella ohadii genome sequencing and assembly.</title>
        <authorList>
            <person name="Murik O."/>
            <person name="Treves H."/>
            <person name="Kedem I."/>
            <person name="Shotland Y."/>
            <person name="Kaplan A."/>
        </authorList>
    </citation>
    <scope>NUCLEOTIDE SEQUENCE</scope>
    <source>
        <strain evidence="9">1</strain>
    </source>
</reference>
<sequence>MESRDLLAYLGGLGAGVREITKGENSANYMMEVTAAEAPDGRDFADLWEASAARKAGDTAIEAAVEKGAAGPAPAAPGTAPGTKPTEYATPRTTQLRCSLVLAVLSLPHQLTDCRLTRCLCADNGVRLLLTFGFAVFMGTLFVGRGQVKPGASFNDMLGVLNMIFLALSNLGAVNLLSIIDVAANERAVLYRERASGQYSAATYVWSAFIVELPYLAAQALIFSPISYWIVQFRMEAGPFFMYLFVFFLSLMLYTSFGHAVLYFSPNVQAAQGLGATILVVLDIFKGFVLPRNQMGWWWRWVWYITPSSWMSYALIANQLGGNEVLVADDFRGGELTPVNELLQREYGYRSSWQWWAVLIVVGMIAVMRIVSVLAVQYINHQKR</sequence>
<feature type="transmembrane region" description="Helical" evidence="7">
    <location>
        <begin position="243"/>
        <end position="264"/>
    </location>
</feature>
<keyword evidence="4 7" id="KW-1133">Transmembrane helix</keyword>
<feature type="compositionally biased region" description="Low complexity" evidence="6">
    <location>
        <begin position="68"/>
        <end position="87"/>
    </location>
</feature>
<dbReference type="GO" id="GO:0016020">
    <property type="term" value="C:membrane"/>
    <property type="evidence" value="ECO:0007669"/>
    <property type="project" value="UniProtKB-SubCell"/>
</dbReference>
<evidence type="ECO:0000256" key="3">
    <source>
        <dbReference type="ARBA" id="ARBA00022692"/>
    </source>
</evidence>
<comment type="caution">
    <text evidence="9">The sequence shown here is derived from an EMBL/GenBank/DDBJ whole genome shotgun (WGS) entry which is preliminary data.</text>
</comment>
<keyword evidence="3 7" id="KW-0812">Transmembrane</keyword>
<evidence type="ECO:0000256" key="2">
    <source>
        <dbReference type="ARBA" id="ARBA00022448"/>
    </source>
</evidence>
<feature type="transmembrane region" description="Helical" evidence="7">
    <location>
        <begin position="353"/>
        <end position="379"/>
    </location>
</feature>
<feature type="domain" description="ABC-2 type transporter transmembrane" evidence="8">
    <location>
        <begin position="126"/>
        <end position="320"/>
    </location>
</feature>
<evidence type="ECO:0000256" key="5">
    <source>
        <dbReference type="ARBA" id="ARBA00023136"/>
    </source>
</evidence>
<dbReference type="Pfam" id="PF01061">
    <property type="entry name" value="ABC2_membrane"/>
    <property type="match status" value="1"/>
</dbReference>
<evidence type="ECO:0000256" key="7">
    <source>
        <dbReference type="SAM" id="Phobius"/>
    </source>
</evidence>
<comment type="subcellular location">
    <subcellularLocation>
        <location evidence="1">Membrane</location>
        <topology evidence="1">Multi-pass membrane protein</topology>
    </subcellularLocation>
</comment>
<evidence type="ECO:0000256" key="6">
    <source>
        <dbReference type="SAM" id="MobiDB-lite"/>
    </source>
</evidence>
<evidence type="ECO:0000313" key="10">
    <source>
        <dbReference type="Proteomes" id="UP001205105"/>
    </source>
</evidence>
<evidence type="ECO:0000313" key="9">
    <source>
        <dbReference type="EMBL" id="KAI7837782.1"/>
    </source>
</evidence>
<gene>
    <name evidence="9" type="ORF">COHA_008411</name>
</gene>
<dbReference type="PANTHER" id="PTHR19241">
    <property type="entry name" value="ATP-BINDING CASSETTE TRANSPORTER"/>
    <property type="match status" value="1"/>
</dbReference>
<dbReference type="GO" id="GO:0140359">
    <property type="term" value="F:ABC-type transporter activity"/>
    <property type="evidence" value="ECO:0007669"/>
    <property type="project" value="InterPro"/>
</dbReference>
<feature type="transmembrane region" description="Helical" evidence="7">
    <location>
        <begin position="128"/>
        <end position="148"/>
    </location>
</feature>
<feature type="region of interest" description="Disordered" evidence="6">
    <location>
        <begin position="68"/>
        <end position="88"/>
    </location>
</feature>
<keyword evidence="2" id="KW-0813">Transport</keyword>
<evidence type="ECO:0000256" key="1">
    <source>
        <dbReference type="ARBA" id="ARBA00004141"/>
    </source>
</evidence>